<feature type="transmembrane region" description="Helical" evidence="1">
    <location>
        <begin position="140"/>
        <end position="157"/>
    </location>
</feature>
<sequence>MQAIAAIPGAIVDGLKFLFDGIVSAVKAVAGAVWAFFSDPIGSLVSGFTSLLNFLGGLVSAIGDLLKALFVPSDDYFDSQFNMLSKTLGTRVKTQDYEELLASLQVATRASTLPDMTTTIMGQQLTIVDMSWYSDYQTTIYGWVRGVMFVLLLFYNINQVYKLIRRDTLQNGSSGSQGGDSK</sequence>
<evidence type="ECO:0000256" key="1">
    <source>
        <dbReference type="SAM" id="Phobius"/>
    </source>
</evidence>
<accession>A0A4R3TP43</accession>
<keyword evidence="1" id="KW-0812">Transmembrane</keyword>
<protein>
    <submittedName>
        <fullName evidence="2">Uncharacterized protein</fullName>
    </submittedName>
</protein>
<evidence type="ECO:0000313" key="2">
    <source>
        <dbReference type="EMBL" id="TCU63497.1"/>
    </source>
</evidence>
<keyword evidence="1" id="KW-0472">Membrane</keyword>
<gene>
    <name evidence="2" type="ORF">EDD61_101149</name>
</gene>
<comment type="caution">
    <text evidence="2">The sequence shown here is derived from an EMBL/GenBank/DDBJ whole genome shotgun (WGS) entry which is preliminary data.</text>
</comment>
<feature type="transmembrane region" description="Helical" evidence="1">
    <location>
        <begin position="17"/>
        <end position="37"/>
    </location>
</feature>
<proteinExistence type="predicted"/>
<dbReference type="AlphaFoldDB" id="A0A4R3TP43"/>
<evidence type="ECO:0000313" key="3">
    <source>
        <dbReference type="Proteomes" id="UP000295773"/>
    </source>
</evidence>
<organism evidence="2 3">
    <name type="scientific">Longicatena caecimuris</name>
    <dbReference type="NCBI Taxonomy" id="1796635"/>
    <lineage>
        <taxon>Bacteria</taxon>
        <taxon>Bacillati</taxon>
        <taxon>Bacillota</taxon>
        <taxon>Erysipelotrichia</taxon>
        <taxon>Erysipelotrichales</taxon>
        <taxon>Erysipelotrichaceae</taxon>
        <taxon>Longicatena</taxon>
    </lineage>
</organism>
<dbReference type="Proteomes" id="UP000295773">
    <property type="component" value="Unassembled WGS sequence"/>
</dbReference>
<dbReference type="RefSeq" id="WP_257524825.1">
    <property type="nucleotide sequence ID" value="NZ_JANKBG010000001.1"/>
</dbReference>
<feature type="transmembrane region" description="Helical" evidence="1">
    <location>
        <begin position="44"/>
        <end position="63"/>
    </location>
</feature>
<keyword evidence="3" id="KW-1185">Reference proteome</keyword>
<keyword evidence="1" id="KW-1133">Transmembrane helix</keyword>
<reference evidence="2 3" key="1">
    <citation type="submission" date="2019-03" db="EMBL/GenBank/DDBJ databases">
        <title>Genomic Encyclopedia of Type Strains, Phase IV (KMG-IV): sequencing the most valuable type-strain genomes for metagenomic binning, comparative biology and taxonomic classification.</title>
        <authorList>
            <person name="Goeker M."/>
        </authorList>
    </citation>
    <scope>NUCLEOTIDE SEQUENCE [LARGE SCALE GENOMIC DNA]</scope>
    <source>
        <strain evidence="2 3">DSM 29481</strain>
    </source>
</reference>
<dbReference type="EMBL" id="SMBP01000001">
    <property type="protein sequence ID" value="TCU63497.1"/>
    <property type="molecule type" value="Genomic_DNA"/>
</dbReference>
<name>A0A4R3TP43_9FIRM</name>